<dbReference type="Gene3D" id="2.170.130.10">
    <property type="entry name" value="TonB-dependent receptor, plug domain"/>
    <property type="match status" value="1"/>
</dbReference>
<organism evidence="13 14">
    <name type="scientific">Microbulbifer marinus</name>
    <dbReference type="NCBI Taxonomy" id="658218"/>
    <lineage>
        <taxon>Bacteria</taxon>
        <taxon>Pseudomonadati</taxon>
        <taxon>Pseudomonadota</taxon>
        <taxon>Gammaproteobacteria</taxon>
        <taxon>Cellvibrionales</taxon>
        <taxon>Microbulbiferaceae</taxon>
        <taxon>Microbulbifer</taxon>
    </lineage>
</organism>
<dbReference type="Gene3D" id="2.40.170.20">
    <property type="entry name" value="TonB-dependent receptor, beta-barrel domain"/>
    <property type="match status" value="1"/>
</dbReference>
<dbReference type="EMBL" id="FNQO01000005">
    <property type="protein sequence ID" value="SEA46097.1"/>
    <property type="molecule type" value="Genomic_DNA"/>
</dbReference>
<evidence type="ECO:0000313" key="14">
    <source>
        <dbReference type="Proteomes" id="UP000198658"/>
    </source>
</evidence>
<feature type="domain" description="TonB-dependent receptor-like beta-barrel" evidence="11">
    <location>
        <begin position="393"/>
        <end position="902"/>
    </location>
</feature>
<dbReference type="STRING" id="658218.SAMN05216562_3223"/>
<evidence type="ECO:0000256" key="7">
    <source>
        <dbReference type="ARBA" id="ARBA00023237"/>
    </source>
</evidence>
<proteinExistence type="inferred from homology"/>
<protein>
    <submittedName>
        <fullName evidence="13">TonB-dependent Receptor Plug Domain</fullName>
    </submittedName>
</protein>
<keyword evidence="13" id="KW-0675">Receptor</keyword>
<evidence type="ECO:0000259" key="11">
    <source>
        <dbReference type="Pfam" id="PF00593"/>
    </source>
</evidence>
<dbReference type="AlphaFoldDB" id="A0A1H4BDB3"/>
<dbReference type="PROSITE" id="PS52016">
    <property type="entry name" value="TONB_DEPENDENT_REC_3"/>
    <property type="match status" value="1"/>
</dbReference>
<evidence type="ECO:0000256" key="5">
    <source>
        <dbReference type="ARBA" id="ARBA00023077"/>
    </source>
</evidence>
<keyword evidence="5 9" id="KW-0798">TonB box</keyword>
<dbReference type="InterPro" id="IPR036942">
    <property type="entry name" value="Beta-barrel_TonB_sf"/>
</dbReference>
<dbReference type="Proteomes" id="UP000198658">
    <property type="component" value="Unassembled WGS sequence"/>
</dbReference>
<dbReference type="PANTHER" id="PTHR47234">
    <property type="match status" value="1"/>
</dbReference>
<keyword evidence="14" id="KW-1185">Reference proteome</keyword>
<dbReference type="InterPro" id="IPR037066">
    <property type="entry name" value="Plug_dom_sf"/>
</dbReference>
<evidence type="ECO:0000313" key="13">
    <source>
        <dbReference type="EMBL" id="SEA46097.1"/>
    </source>
</evidence>
<feature type="chain" id="PRO_5011616122" evidence="10">
    <location>
        <begin position="29"/>
        <end position="943"/>
    </location>
</feature>
<evidence type="ECO:0000256" key="1">
    <source>
        <dbReference type="ARBA" id="ARBA00004571"/>
    </source>
</evidence>
<gene>
    <name evidence="13" type="ORF">SAMN05216562_3223</name>
</gene>
<keyword evidence="4 8" id="KW-0812">Transmembrane</keyword>
<dbReference type="RefSeq" id="WP_091391012.1">
    <property type="nucleotide sequence ID" value="NZ_FNQO01000005.1"/>
</dbReference>
<dbReference type="PANTHER" id="PTHR47234:SF2">
    <property type="entry name" value="TONB-DEPENDENT RECEPTOR"/>
    <property type="match status" value="1"/>
</dbReference>
<evidence type="ECO:0000256" key="10">
    <source>
        <dbReference type="SAM" id="SignalP"/>
    </source>
</evidence>
<evidence type="ECO:0000256" key="9">
    <source>
        <dbReference type="RuleBase" id="RU003357"/>
    </source>
</evidence>
<dbReference type="OrthoDB" id="9805434at2"/>
<keyword evidence="10" id="KW-0732">Signal</keyword>
<evidence type="ECO:0000259" key="12">
    <source>
        <dbReference type="Pfam" id="PF07715"/>
    </source>
</evidence>
<dbReference type="InterPro" id="IPR000531">
    <property type="entry name" value="Beta-barrel_TonB"/>
</dbReference>
<dbReference type="InterPro" id="IPR039426">
    <property type="entry name" value="TonB-dep_rcpt-like"/>
</dbReference>
<comment type="similarity">
    <text evidence="8 9">Belongs to the TonB-dependent receptor family.</text>
</comment>
<dbReference type="Pfam" id="PF00593">
    <property type="entry name" value="TonB_dep_Rec_b-barrel"/>
    <property type="match status" value="1"/>
</dbReference>
<comment type="subcellular location">
    <subcellularLocation>
        <location evidence="1 8">Cell outer membrane</location>
        <topology evidence="1 8">Multi-pass membrane protein</topology>
    </subcellularLocation>
</comment>
<evidence type="ECO:0000256" key="2">
    <source>
        <dbReference type="ARBA" id="ARBA00022448"/>
    </source>
</evidence>
<feature type="signal peptide" evidence="10">
    <location>
        <begin position="1"/>
        <end position="28"/>
    </location>
</feature>
<dbReference type="GO" id="GO:0009279">
    <property type="term" value="C:cell outer membrane"/>
    <property type="evidence" value="ECO:0007669"/>
    <property type="project" value="UniProtKB-SubCell"/>
</dbReference>
<evidence type="ECO:0000256" key="3">
    <source>
        <dbReference type="ARBA" id="ARBA00022452"/>
    </source>
</evidence>
<sequence length="943" mass="102620">MKRNILSSAIKAALGISVVLGPCAQVLAQESVDGNEAAQVEEVVVTGSRIIRANLESATPITTVDSQTIEFSGELNSADILRSLPATGVSALSSNNSNFFTSGGGINTVELRNLGEDRTLTLVNGRRYVSGVMGSSAVDWNTIPTELIERVEVITGGASAIYGSDALAGVINVILKDDYEGVSISSSHGETLEFGDDTTDRFNLTAGGNFDDGKGNAVVSMTYTDEGGVYARDRKNTRVDDIASCYFTDDSCQTSLAPFYSSYSESGRFWALNDATKANYTYDDGVVAWDPDEYGFNRQQFRRYSVPTERFLVSSNLNYEITDSLEAFVETTFARTETQTELEPYPLHSDDLFIDGISIENPYVPQELRDVAMASGDEYIQFVRRTTELEQRGSFAERQTYRALIGLRGEFNDWNWDAFLGQGQMQDSQRGTGQLNISNFRNALNVIEDADGNIVCADPAAVAEGCAPINLFGKGSISPEAADYVSAPSVRDQRTKQTIAGINLNGTIVDLPAGPLSLATGWEYRDEYAADFPDALTRTGQNAGNKEEPTEGSFDVNEVYVEMEAPIVADLPLVQSLSVGAAYRYSDYNTIGDTDAYTGRVNWVINDSLRVRGQYARAVRAPNINELFAPGGENFANVSDPCDGVTATTSGVVAENCRSNPAVAARIESEGVFELTQPELQGTGGFTSKGNENLFTETSDSYTLGAVFDQDLGDLGSLTVSLDWYSIEIEDLIDTVDRQTSVDFCYNSTSFPNNFCDFVVRDTSGPDFQQGEITEVNSGYINEGSLKTEGIDLQLMWGLAVGQGQLDMKLNYGHVMKYDQTKFGETDELVGEIGYFDDQWVTTINYALDRFMVQLETTYLSDAVPDVSSDYGFSTGEYVTHDLFASYQFTDSISANLGVNNLLDEEAPIILSGIPGNTTGTDTNASVYNPIGRSAFVGVRMEF</sequence>
<accession>A0A1H4BDB3</accession>
<dbReference type="Pfam" id="PF07715">
    <property type="entry name" value="Plug"/>
    <property type="match status" value="1"/>
</dbReference>
<keyword evidence="3 8" id="KW-1134">Transmembrane beta strand</keyword>
<name>A0A1H4BDB3_9GAMM</name>
<reference evidence="14" key="1">
    <citation type="submission" date="2016-10" db="EMBL/GenBank/DDBJ databases">
        <authorList>
            <person name="Varghese N."/>
            <person name="Submissions S."/>
        </authorList>
    </citation>
    <scope>NUCLEOTIDE SEQUENCE [LARGE SCALE GENOMIC DNA]</scope>
    <source>
        <strain evidence="14">CGMCC 1.10657</strain>
    </source>
</reference>
<keyword evidence="2 8" id="KW-0813">Transport</keyword>
<evidence type="ECO:0000256" key="4">
    <source>
        <dbReference type="ARBA" id="ARBA00022692"/>
    </source>
</evidence>
<evidence type="ECO:0000256" key="6">
    <source>
        <dbReference type="ARBA" id="ARBA00023136"/>
    </source>
</evidence>
<feature type="domain" description="TonB-dependent receptor plug" evidence="12">
    <location>
        <begin position="56"/>
        <end position="170"/>
    </location>
</feature>
<keyword evidence="6 8" id="KW-0472">Membrane</keyword>
<evidence type="ECO:0000256" key="8">
    <source>
        <dbReference type="PROSITE-ProRule" id="PRU01360"/>
    </source>
</evidence>
<dbReference type="SUPFAM" id="SSF56935">
    <property type="entry name" value="Porins"/>
    <property type="match status" value="1"/>
</dbReference>
<keyword evidence="7 8" id="KW-0998">Cell outer membrane</keyword>
<dbReference type="InterPro" id="IPR012910">
    <property type="entry name" value="Plug_dom"/>
</dbReference>